<feature type="region of interest" description="Disordered" evidence="4">
    <location>
        <begin position="451"/>
        <end position="472"/>
    </location>
</feature>
<protein>
    <submittedName>
        <fullName evidence="7">Beta-xylosidase</fullName>
        <ecNumber evidence="7">3.2.1.37</ecNumber>
    </submittedName>
</protein>
<evidence type="ECO:0000256" key="4">
    <source>
        <dbReference type="SAM" id="MobiDB-lite"/>
    </source>
</evidence>
<sequence length="480" mass="54209">MTLNLLNSVHLKFKESQFKLKKLIPVFVGLLTLLSILGVGQFQVLGQQQNDITIDFGAQRTGLSSVSGFLYGKNATQPPDSMIKPLEPKLWRTSQLDLYPRVIGLGAQFQLILSDTWGYGSPRGWPYNNYAKWEEHVRQIARQHKDKVILWDVWNEPDLKEPFWKGTREQFFETYKRAYQVLRQELGPNVMIGGPSIAKYDQNFFTAFLNYCKANNLEVNFLSWHELNDQDITSITARINNARRSFQQNPDYQSLKIQKIYVNEIIGPTAQYRPAENLGFLYYTELGRPDGAARACWDPINKGSGTNNCFNNSLDGLVTPDLSLPRAVWWVYKAYTDGFNSRVASQSSNPKIVALASRANREGKAQILFGYFEQAFSAPTAGVTLILKNLPNSSGNSTFKVQKIPDSGEQVIKELVTVRQENITVNNQQLVRLTIPNIQLHEAYILTIENSTNSPGISGRNPPTTTTNTSTSARIKWVDG</sequence>
<dbReference type="AlphaFoldDB" id="A0A073CHQ2"/>
<organism evidence="7 8">
    <name type="scientific">Planktothrix agardhii (strain NIVA-CYA 126/8)</name>
    <dbReference type="NCBI Taxonomy" id="388467"/>
    <lineage>
        <taxon>Bacteria</taxon>
        <taxon>Bacillati</taxon>
        <taxon>Cyanobacteriota</taxon>
        <taxon>Cyanophyceae</taxon>
        <taxon>Oscillatoriophycideae</taxon>
        <taxon>Oscillatoriales</taxon>
        <taxon>Microcoleaceae</taxon>
        <taxon>Planktothrix</taxon>
    </lineage>
</organism>
<feature type="transmembrane region" description="Helical" evidence="5">
    <location>
        <begin position="23"/>
        <end position="42"/>
    </location>
</feature>
<evidence type="ECO:0000313" key="8">
    <source>
        <dbReference type="Proteomes" id="UP000027395"/>
    </source>
</evidence>
<keyword evidence="5" id="KW-0812">Transmembrane</keyword>
<dbReference type="EC" id="3.2.1.37" evidence="7"/>
<dbReference type="InterPro" id="IPR049166">
    <property type="entry name" value="GH39_cat"/>
</dbReference>
<evidence type="ECO:0000256" key="2">
    <source>
        <dbReference type="ARBA" id="ARBA00022801"/>
    </source>
</evidence>
<keyword evidence="3 7" id="KW-0326">Glycosidase</keyword>
<evidence type="ECO:0000256" key="5">
    <source>
        <dbReference type="SAM" id="Phobius"/>
    </source>
</evidence>
<dbReference type="PATRIC" id="fig|388467.6.peg.2475"/>
<keyword evidence="8" id="KW-1185">Reference proteome</keyword>
<reference evidence="7 8" key="1">
    <citation type="journal article" date="2014" name="Appl. Environ. Microbiol.">
        <title>Elucidation of insertion elements encoded on plasmids and in vitro construction of shuttle vectors from the toxic cyanobacterium Planktothrix.</title>
        <authorList>
            <person name="Christiansen G."/>
            <person name="Goesmann A."/>
            <person name="Kurmayer R."/>
        </authorList>
    </citation>
    <scope>NUCLEOTIDE SEQUENCE [LARGE SCALE GENOMIC DNA]</scope>
    <source>
        <strain evidence="7 8">NIVA-CYA 126/8</strain>
    </source>
</reference>
<dbReference type="HOGENOM" id="CLU_616294_0_0_3"/>
<dbReference type="SUPFAM" id="SSF51445">
    <property type="entry name" value="(Trans)glycosidases"/>
    <property type="match status" value="1"/>
</dbReference>
<dbReference type="GeneID" id="77289005"/>
<dbReference type="Proteomes" id="UP000027395">
    <property type="component" value="Chromosome"/>
</dbReference>
<accession>A0A073CHQ2</accession>
<comment type="similarity">
    <text evidence="1">Belongs to the glycosyl hydrolase 39 family.</text>
</comment>
<dbReference type="RefSeq" id="WP_072005201.1">
    <property type="nucleotide sequence ID" value="NZ_CM002803.1"/>
</dbReference>
<keyword evidence="2 7" id="KW-0378">Hydrolase</keyword>
<feature type="compositionally biased region" description="Low complexity" evidence="4">
    <location>
        <begin position="461"/>
        <end position="472"/>
    </location>
</feature>
<dbReference type="GO" id="GO:0009044">
    <property type="term" value="F:xylan 1,4-beta-xylosidase activity"/>
    <property type="evidence" value="ECO:0007669"/>
    <property type="project" value="UniProtKB-EC"/>
</dbReference>
<proteinExistence type="inferred from homology"/>
<dbReference type="EMBL" id="CM002803">
    <property type="protein sequence ID" value="KEI67427.1"/>
    <property type="molecule type" value="Genomic_DNA"/>
</dbReference>
<evidence type="ECO:0000259" key="6">
    <source>
        <dbReference type="Pfam" id="PF01229"/>
    </source>
</evidence>
<dbReference type="InterPro" id="IPR017853">
    <property type="entry name" value="GH"/>
</dbReference>
<evidence type="ECO:0000313" key="7">
    <source>
        <dbReference type="EMBL" id="KEI67427.1"/>
    </source>
</evidence>
<keyword evidence="5" id="KW-1133">Transmembrane helix</keyword>
<feature type="domain" description="Glycosyl hydrolases family 39 N-terminal catalytic" evidence="6">
    <location>
        <begin position="128"/>
        <end position="243"/>
    </location>
</feature>
<evidence type="ECO:0000256" key="1">
    <source>
        <dbReference type="ARBA" id="ARBA00008875"/>
    </source>
</evidence>
<dbReference type="Gene3D" id="3.20.20.80">
    <property type="entry name" value="Glycosidases"/>
    <property type="match status" value="1"/>
</dbReference>
<evidence type="ECO:0000256" key="3">
    <source>
        <dbReference type="ARBA" id="ARBA00023295"/>
    </source>
</evidence>
<dbReference type="Pfam" id="PF01229">
    <property type="entry name" value="Glyco_hydro_39"/>
    <property type="match status" value="1"/>
</dbReference>
<name>A0A073CHQ2_PLAA1</name>
<gene>
    <name evidence="7" type="ORF">A19Y_2532</name>
</gene>
<dbReference type="eggNOG" id="COG3664">
    <property type="taxonomic scope" value="Bacteria"/>
</dbReference>
<keyword evidence="5" id="KW-0472">Membrane</keyword>
<dbReference type="STRING" id="388467.A19Y_2532"/>